<dbReference type="InterPro" id="IPR051038">
    <property type="entry name" value="RMT2/GAMT_Mtase"/>
</dbReference>
<evidence type="ECO:0000313" key="1">
    <source>
        <dbReference type="EMBL" id="NWU32643.1"/>
    </source>
</evidence>
<keyword evidence="2" id="KW-1185">Reference proteome</keyword>
<comment type="caution">
    <text evidence="1">The sequence shown here is derived from an EMBL/GenBank/DDBJ whole genome shotgun (WGS) entry which is preliminary data.</text>
</comment>
<feature type="non-terminal residue" evidence="1">
    <location>
        <position position="151"/>
    </location>
</feature>
<proteinExistence type="predicted"/>
<dbReference type="Proteomes" id="UP000584415">
    <property type="component" value="Unassembled WGS sequence"/>
</dbReference>
<dbReference type="PANTHER" id="PTHR32379">
    <property type="entry name" value="GUANIDINOACETATE N-METHYLTRANSFERASE"/>
    <property type="match status" value="1"/>
</dbReference>
<dbReference type="AlphaFoldDB" id="A0A7K5VUB5"/>
<gene>
    <name evidence="1" type="primary">Gamta</name>
    <name evidence="1" type="ORF">DYACAS_R06898</name>
</gene>
<dbReference type="Gene3D" id="3.40.50.150">
    <property type="entry name" value="Vaccinia Virus protein VP39"/>
    <property type="match status" value="1"/>
</dbReference>
<dbReference type="GO" id="GO:0005634">
    <property type="term" value="C:nucleus"/>
    <property type="evidence" value="ECO:0007669"/>
    <property type="project" value="TreeGrafter"/>
</dbReference>
<dbReference type="GO" id="GO:0032259">
    <property type="term" value="P:methylation"/>
    <property type="evidence" value="ECO:0007669"/>
    <property type="project" value="UniProtKB-KW"/>
</dbReference>
<dbReference type="GO" id="GO:0006601">
    <property type="term" value="P:creatine biosynthetic process"/>
    <property type="evidence" value="ECO:0007669"/>
    <property type="project" value="TreeGrafter"/>
</dbReference>
<dbReference type="PANTHER" id="PTHR32379:SF1">
    <property type="entry name" value="GUANIDINOACETATE N-METHYLTRANSFERASE"/>
    <property type="match status" value="1"/>
</dbReference>
<name>A0A7K5VUB5_9CORV</name>
<sequence length="151" mass="16692">MSSGAAAGPIFTEGEDCRAAWREATAGYDEPDAHLEILGKPVMERWETPYMHSLATVAASKGNGAAGPWWHLCGRVLEVGFGMAIAASKVQEFDIEEHWIIECNEGVFRRLEQWAKAQPHKVVPLKGLWEDVVPTLPDGHFSGILYDTYPL</sequence>
<dbReference type="CDD" id="cd02440">
    <property type="entry name" value="AdoMet_MTases"/>
    <property type="match status" value="1"/>
</dbReference>
<dbReference type="SUPFAM" id="SSF53335">
    <property type="entry name" value="S-adenosyl-L-methionine-dependent methyltransferases"/>
    <property type="match status" value="1"/>
</dbReference>
<dbReference type="GO" id="GO:0030731">
    <property type="term" value="F:guanidinoacetate N-methyltransferase activity"/>
    <property type="evidence" value="ECO:0007669"/>
    <property type="project" value="TreeGrafter"/>
</dbReference>
<dbReference type="EMBL" id="VYXC01013406">
    <property type="protein sequence ID" value="NWU32643.1"/>
    <property type="molecule type" value="Genomic_DNA"/>
</dbReference>
<evidence type="ECO:0000313" key="2">
    <source>
        <dbReference type="Proteomes" id="UP000584415"/>
    </source>
</evidence>
<accession>A0A7K5VUB5</accession>
<keyword evidence="1" id="KW-0808">Transferase</keyword>
<reference evidence="1 2" key="1">
    <citation type="submission" date="2019-09" db="EMBL/GenBank/DDBJ databases">
        <title>Bird 10,000 Genomes (B10K) Project - Family phase.</title>
        <authorList>
            <person name="Zhang G."/>
        </authorList>
    </citation>
    <scope>NUCLEOTIDE SEQUENCE [LARGE SCALE GENOMIC DNA]</scope>
    <source>
        <strain evidence="1">B10K-DU-001-71</strain>
        <tissue evidence="1">Muscle</tissue>
    </source>
</reference>
<dbReference type="GO" id="GO:0005737">
    <property type="term" value="C:cytoplasm"/>
    <property type="evidence" value="ECO:0007669"/>
    <property type="project" value="TreeGrafter"/>
</dbReference>
<keyword evidence="1" id="KW-0489">Methyltransferase</keyword>
<feature type="non-terminal residue" evidence="1">
    <location>
        <position position="1"/>
    </location>
</feature>
<organism evidence="1 2">
    <name type="scientific">Platysteira castanea</name>
    <dbReference type="NCBI Taxonomy" id="1160851"/>
    <lineage>
        <taxon>Eukaryota</taxon>
        <taxon>Metazoa</taxon>
        <taxon>Chordata</taxon>
        <taxon>Craniata</taxon>
        <taxon>Vertebrata</taxon>
        <taxon>Euteleostomi</taxon>
        <taxon>Archelosauria</taxon>
        <taxon>Archosauria</taxon>
        <taxon>Dinosauria</taxon>
        <taxon>Saurischia</taxon>
        <taxon>Theropoda</taxon>
        <taxon>Coelurosauria</taxon>
        <taxon>Aves</taxon>
        <taxon>Neognathae</taxon>
        <taxon>Neoaves</taxon>
        <taxon>Telluraves</taxon>
        <taxon>Australaves</taxon>
        <taxon>Passeriformes</taxon>
        <taxon>Corvoidea</taxon>
        <taxon>Platysteiridae</taxon>
        <taxon>Platysteira</taxon>
    </lineage>
</organism>
<dbReference type="InterPro" id="IPR029063">
    <property type="entry name" value="SAM-dependent_MTases_sf"/>
</dbReference>
<protein>
    <submittedName>
        <fullName evidence="1">GAMTA methyltransferase</fullName>
    </submittedName>
</protein>